<evidence type="ECO:0000256" key="2">
    <source>
        <dbReference type="SAM" id="Phobius"/>
    </source>
</evidence>
<evidence type="ECO:0000256" key="1">
    <source>
        <dbReference type="SAM" id="Coils"/>
    </source>
</evidence>
<feature type="transmembrane region" description="Helical" evidence="2">
    <location>
        <begin position="18"/>
        <end position="41"/>
    </location>
</feature>
<feature type="coiled-coil region" evidence="1">
    <location>
        <begin position="197"/>
        <end position="224"/>
    </location>
</feature>
<name>A0A0U5CH90_9MICO</name>
<organism evidence="3 4">
    <name type="scientific">Microcella alkaliphila</name>
    <dbReference type="NCBI Taxonomy" id="279828"/>
    <lineage>
        <taxon>Bacteria</taxon>
        <taxon>Bacillati</taxon>
        <taxon>Actinomycetota</taxon>
        <taxon>Actinomycetes</taxon>
        <taxon>Micrococcales</taxon>
        <taxon>Microbacteriaceae</taxon>
        <taxon>Microcella</taxon>
    </lineage>
</organism>
<sequence length="511" mass="52013">MTTPAVSGWKRVFGANRAVWVTAAIAVVALVAGVLVGRFVVSPADASASSDAPDPGLVTVPVEYGVLSNDLTLRGDVGFADSVEVTIDAASFGGAPVVTGAVPEVDSSLEPLSVALAVTGRPVIVLPGELPAYRTLEFGMRGPDVVQFKEAMAAVGIAAGDPASDLFDATAANAVTALYERVGYAAPEGAEGADEALRAAQDGVRGAQQQLDQARAELARASGGPSAVDIRQADNAVSSAQRAVDAAIAAKPLPPEDTAAALAQWNAAVGDARDNLALAQLQREQLGAGVNTSAERAAVDSAQQFVTDAQLELSRAQEATLPQLPSGEVLYLTDLPRRVDAVNVARGQVLQGAALIVSGAALTISGGVAPADAELLSVGDRAQFDLFDGTTHEATITELAAGDNASERWSVVLEPDPLTSEQSMQLQGSNVRVLIAVGATAGEVMHVPVAALTAGSGGEARIEIVDGDPRDGERAETRLVEVETGLAAGGQVEVTPVDGEFSEGDLVVVGR</sequence>
<protein>
    <submittedName>
        <fullName evidence="3">Peptidoglycan-binding domain 1 protein</fullName>
    </submittedName>
</protein>
<dbReference type="AlphaFoldDB" id="A0A0U5CH90"/>
<evidence type="ECO:0000313" key="4">
    <source>
        <dbReference type="Proteomes" id="UP000218965"/>
    </source>
</evidence>
<accession>A0A0U5CH90</accession>
<gene>
    <name evidence="3" type="ORF">MalAC0309_2167</name>
</gene>
<reference evidence="4" key="1">
    <citation type="submission" date="2015-12" db="EMBL/GenBank/DDBJ databases">
        <authorList>
            <person name="Shamseldin A."/>
            <person name="Moawad H."/>
            <person name="Abd El-Rahim W.M."/>
            <person name="Sadowsky M.J."/>
        </authorList>
    </citation>
    <scope>NUCLEOTIDE SEQUENCE [LARGE SCALE GENOMIC DNA]</scope>
    <source>
        <strain evidence="4">JAM AC0309</strain>
    </source>
</reference>
<evidence type="ECO:0000313" key="3">
    <source>
        <dbReference type="EMBL" id="BAU33010.1"/>
    </source>
</evidence>
<keyword evidence="2" id="KW-0812">Transmembrane</keyword>
<dbReference type="Proteomes" id="UP000218965">
    <property type="component" value="Chromosome"/>
</dbReference>
<dbReference type="KEGG" id="malk:MalAC0309_2167"/>
<dbReference type="EMBL" id="AP017315">
    <property type="protein sequence ID" value="BAU33010.1"/>
    <property type="molecule type" value="Genomic_DNA"/>
</dbReference>
<proteinExistence type="predicted"/>
<reference evidence="3 4" key="2">
    <citation type="submission" date="2016-01" db="EMBL/GenBank/DDBJ databases">
        <title>Microcella alkaliphila JAM AC0309 whole genome shotgun sequence.</title>
        <authorList>
            <person name="Kurata A."/>
            <person name="Hirose Y."/>
            <person name="Kishimoto N."/>
            <person name="Kobayashi T."/>
        </authorList>
    </citation>
    <scope>NUCLEOTIDE SEQUENCE [LARGE SCALE GENOMIC DNA]</scope>
    <source>
        <strain evidence="3 4">JAM AC0309</strain>
    </source>
</reference>
<keyword evidence="1" id="KW-0175">Coiled coil</keyword>
<dbReference type="OrthoDB" id="3268648at2"/>
<keyword evidence="2" id="KW-1133">Transmembrane helix</keyword>
<dbReference type="RefSeq" id="WP_096422562.1">
    <property type="nucleotide sequence ID" value="NZ_AP017315.1"/>
</dbReference>
<keyword evidence="2" id="KW-0472">Membrane</keyword>